<evidence type="ECO:0000256" key="18">
    <source>
        <dbReference type="SAM" id="SignalP"/>
    </source>
</evidence>
<evidence type="ECO:0000256" key="12">
    <source>
        <dbReference type="ARBA" id="ARBA00025614"/>
    </source>
</evidence>
<keyword evidence="3 15" id="KW-1003">Cell membrane</keyword>
<evidence type="ECO:0000256" key="2">
    <source>
        <dbReference type="ARBA" id="ARBA00022448"/>
    </source>
</evidence>
<comment type="caution">
    <text evidence="19">The sequence shown here is derived from an EMBL/GenBank/DDBJ whole genome shotgun (WGS) entry which is preliminary data.</text>
</comment>
<dbReference type="NCBIfam" id="TIGR01144">
    <property type="entry name" value="ATP_synt_b"/>
    <property type="match status" value="1"/>
</dbReference>
<accession>A0ABP8MV16</accession>
<dbReference type="CDD" id="cd06503">
    <property type="entry name" value="ATP-synt_Fo_b"/>
    <property type="match status" value="1"/>
</dbReference>
<feature type="chain" id="PRO_5047122696" description="ATP synthase subunit b" evidence="18">
    <location>
        <begin position="29"/>
        <end position="244"/>
    </location>
</feature>
<gene>
    <name evidence="15 19" type="primary">atpF</name>
    <name evidence="19" type="ORF">GCM10023156_32210</name>
</gene>
<proteinExistence type="inferred from homology"/>
<dbReference type="PANTHER" id="PTHR33445">
    <property type="entry name" value="ATP SYNTHASE SUBUNIT B', CHLOROPLASTIC"/>
    <property type="match status" value="1"/>
</dbReference>
<comment type="subunit">
    <text evidence="13">F-type ATPases have 2 components, F(1) - the catalytic core - and F(0) - the membrane proton channel. F(1) has five subunits: alpha(3), beta(3), gamma(1), delta(1), epsilon(1). F(0) has four main subunits: a(1), b(2) and c(10-14). The alpha and beta chains form an alternating ring which encloses part of the gamma chain. F(1) is attached to F(0) by a central stalk formed by the gamma and epsilon chains, while a peripheral stalk is formed by the delta and b chains.</text>
</comment>
<feature type="signal peptide" evidence="18">
    <location>
        <begin position="1"/>
        <end position="28"/>
    </location>
</feature>
<evidence type="ECO:0000256" key="8">
    <source>
        <dbReference type="ARBA" id="ARBA00023065"/>
    </source>
</evidence>
<evidence type="ECO:0000256" key="13">
    <source>
        <dbReference type="ARBA" id="ARBA00026054"/>
    </source>
</evidence>
<reference evidence="20" key="1">
    <citation type="journal article" date="2019" name="Int. J. Syst. Evol. Microbiol.">
        <title>The Global Catalogue of Microorganisms (GCM) 10K type strain sequencing project: providing services to taxonomists for standard genome sequencing and annotation.</title>
        <authorList>
            <consortium name="The Broad Institute Genomics Platform"/>
            <consortium name="The Broad Institute Genome Sequencing Center for Infectious Disease"/>
            <person name="Wu L."/>
            <person name="Ma J."/>
        </authorList>
    </citation>
    <scope>NUCLEOTIDE SEQUENCE [LARGE SCALE GENOMIC DNA]</scope>
    <source>
        <strain evidence="20">JCM 17759</strain>
    </source>
</reference>
<evidence type="ECO:0000256" key="7">
    <source>
        <dbReference type="ARBA" id="ARBA00022989"/>
    </source>
</evidence>
<evidence type="ECO:0000313" key="20">
    <source>
        <dbReference type="Proteomes" id="UP001500840"/>
    </source>
</evidence>
<comment type="similarity">
    <text evidence="1 15 16">Belongs to the ATPase B chain family.</text>
</comment>
<protein>
    <recommendedName>
        <fullName evidence="15">ATP synthase subunit b</fullName>
    </recommendedName>
    <alternativeName>
        <fullName evidence="15">ATP synthase F(0) sector subunit b</fullName>
    </alternativeName>
    <alternativeName>
        <fullName evidence="15">ATPase subunit I</fullName>
    </alternativeName>
    <alternativeName>
        <fullName evidence="15">F-type ATPase subunit b</fullName>
        <shortName evidence="15">F-ATPase subunit b</shortName>
    </alternativeName>
</protein>
<dbReference type="EMBL" id="BAABGA010000037">
    <property type="protein sequence ID" value="GAA4456603.1"/>
    <property type="molecule type" value="Genomic_DNA"/>
</dbReference>
<comment type="subunit">
    <text evidence="15">F-type ATPases have 2 components, F(1) - the catalytic core - and F(0) - the membrane proton channel. F(1) has five subunits: alpha(3), beta(3), gamma(1), delta(1), epsilon(1). F(0) has three main subunits: a(1), b(2) and c(10-14). The alpha and beta chains form an alternating ring which encloses part of the gamma chain. F(1) is attached to F(0) by a central stalk formed by the gamma and epsilon chains, while a peripheral stalk is formed by the delta and b chains.</text>
</comment>
<evidence type="ECO:0000256" key="5">
    <source>
        <dbReference type="ARBA" id="ARBA00022692"/>
    </source>
</evidence>
<evidence type="ECO:0000256" key="17">
    <source>
        <dbReference type="SAM" id="Coils"/>
    </source>
</evidence>
<sequence>MVLKLTRSSVLCLFAMATLCVSSASSFADEKAKSDVAVEASESHDATVLVAAKSEVLDEEVVEGDHDHPVAADGHDDAHTPPLLSFDIGSAVCNIAIFLGVFAILSKFVWPPILSGLKAREDKINGDLENAERINAEARSLLSDYQTKLDEAASQVQGMLAEARRDAETNGQRIVADAKAEAERTRDRAIADIETAKKVALADLAGQTSDMAMQVAKSVVGRELRPEDHADLIRQSLDRLPSNN</sequence>
<evidence type="ECO:0000256" key="3">
    <source>
        <dbReference type="ARBA" id="ARBA00022475"/>
    </source>
</evidence>
<evidence type="ECO:0000256" key="4">
    <source>
        <dbReference type="ARBA" id="ARBA00022547"/>
    </source>
</evidence>
<keyword evidence="6 15" id="KW-0375">Hydrogen ion transport</keyword>
<dbReference type="RefSeq" id="WP_345323631.1">
    <property type="nucleotide sequence ID" value="NZ_BAABGA010000037.1"/>
</dbReference>
<feature type="transmembrane region" description="Helical" evidence="15">
    <location>
        <begin position="88"/>
        <end position="110"/>
    </location>
</feature>
<keyword evidence="2 15" id="KW-0813">Transport</keyword>
<evidence type="ECO:0000313" key="19">
    <source>
        <dbReference type="EMBL" id="GAA4456603.1"/>
    </source>
</evidence>
<keyword evidence="18" id="KW-0732">Signal</keyword>
<feature type="coiled-coil region" evidence="17">
    <location>
        <begin position="128"/>
        <end position="199"/>
    </location>
</feature>
<dbReference type="InterPro" id="IPR050059">
    <property type="entry name" value="ATP_synthase_B_chain"/>
</dbReference>
<keyword evidence="5 15" id="KW-0812">Transmembrane</keyword>
<keyword evidence="17" id="KW-0175">Coiled coil</keyword>
<evidence type="ECO:0000256" key="10">
    <source>
        <dbReference type="ARBA" id="ARBA00023310"/>
    </source>
</evidence>
<comment type="function">
    <text evidence="11 15">F(1)F(0) ATP synthase produces ATP from ADP in the presence of a proton or sodium gradient. F-type ATPases consist of two structural domains, F(1) containing the extramembraneous catalytic core and F(0) containing the membrane proton channel, linked together by a central stalk and a peripheral stalk. During catalysis, ATP synthesis in the catalytic domain of F(1) is coupled via a rotary mechanism of the central stalk subunits to proton translocation.</text>
</comment>
<dbReference type="InterPro" id="IPR005864">
    <property type="entry name" value="ATP_synth_F0_bsu_bac"/>
</dbReference>
<dbReference type="Pfam" id="PF00430">
    <property type="entry name" value="ATP-synt_B"/>
    <property type="match status" value="1"/>
</dbReference>
<keyword evidence="20" id="KW-1185">Reference proteome</keyword>
<keyword evidence="8 15" id="KW-0406">Ion transport</keyword>
<dbReference type="HAMAP" id="MF_01398">
    <property type="entry name" value="ATP_synth_b_bprime"/>
    <property type="match status" value="1"/>
</dbReference>
<dbReference type="InterPro" id="IPR002146">
    <property type="entry name" value="ATP_synth_b/b'su_bac/chlpt"/>
</dbReference>
<keyword evidence="9 15" id="KW-0472">Membrane</keyword>
<comment type="subcellular location">
    <subcellularLocation>
        <location evidence="15">Cell membrane</location>
        <topology evidence="15">Single-pass membrane protein</topology>
    </subcellularLocation>
    <subcellularLocation>
        <location evidence="14">Endomembrane system</location>
        <topology evidence="14">Single-pass membrane protein</topology>
    </subcellularLocation>
</comment>
<evidence type="ECO:0000256" key="11">
    <source>
        <dbReference type="ARBA" id="ARBA00025198"/>
    </source>
</evidence>
<dbReference type="Proteomes" id="UP001500840">
    <property type="component" value="Unassembled WGS sequence"/>
</dbReference>
<name>A0ABP8MV16_9BACT</name>
<evidence type="ECO:0000256" key="14">
    <source>
        <dbReference type="ARBA" id="ARBA00037847"/>
    </source>
</evidence>
<evidence type="ECO:0000256" key="6">
    <source>
        <dbReference type="ARBA" id="ARBA00022781"/>
    </source>
</evidence>
<evidence type="ECO:0000256" key="16">
    <source>
        <dbReference type="RuleBase" id="RU003848"/>
    </source>
</evidence>
<keyword evidence="4 15" id="KW-0138">CF(0)</keyword>
<keyword evidence="7 15" id="KW-1133">Transmembrane helix</keyword>
<organism evidence="19 20">
    <name type="scientific">Novipirellula rosea</name>
    <dbReference type="NCBI Taxonomy" id="1031540"/>
    <lineage>
        <taxon>Bacteria</taxon>
        <taxon>Pseudomonadati</taxon>
        <taxon>Planctomycetota</taxon>
        <taxon>Planctomycetia</taxon>
        <taxon>Pirellulales</taxon>
        <taxon>Pirellulaceae</taxon>
        <taxon>Novipirellula</taxon>
    </lineage>
</organism>
<evidence type="ECO:0000256" key="1">
    <source>
        <dbReference type="ARBA" id="ARBA00005513"/>
    </source>
</evidence>
<keyword evidence="10 15" id="KW-0066">ATP synthesis</keyword>
<evidence type="ECO:0000256" key="9">
    <source>
        <dbReference type="ARBA" id="ARBA00023136"/>
    </source>
</evidence>
<evidence type="ECO:0000256" key="15">
    <source>
        <dbReference type="HAMAP-Rule" id="MF_01398"/>
    </source>
</evidence>
<comment type="function">
    <text evidence="12">Component of the F(0) channel, it forms part of the peripheral stalk, linking F(1) to F(0). The b'-subunit is a diverged and duplicated form of b found in plants and photosynthetic bacteria.</text>
</comment>
<dbReference type="PANTHER" id="PTHR33445:SF1">
    <property type="entry name" value="ATP SYNTHASE SUBUNIT B"/>
    <property type="match status" value="1"/>
</dbReference>